<dbReference type="Gene3D" id="3.40.50.450">
    <property type="match status" value="1"/>
</dbReference>
<reference evidence="4 5" key="1">
    <citation type="submission" date="2021-12" db="EMBL/GenBank/DDBJ databases">
        <title>Genome sequencing of bacteria with rrn-lacking chromosome and rrn-plasmid.</title>
        <authorList>
            <person name="Anda M."/>
            <person name="Iwasaki W."/>
        </authorList>
    </citation>
    <scope>NUCLEOTIDE SEQUENCE [LARGE SCALE GENOMIC DNA]</scope>
    <source>
        <strain evidence="4 5">DSM 100852</strain>
    </source>
</reference>
<dbReference type="PANTHER" id="PTHR43022">
    <property type="entry name" value="PROTEIN SMF"/>
    <property type="match status" value="1"/>
</dbReference>
<evidence type="ECO:0000256" key="1">
    <source>
        <dbReference type="ARBA" id="ARBA00006525"/>
    </source>
</evidence>
<dbReference type="Pfam" id="PF14520">
    <property type="entry name" value="HHH_5"/>
    <property type="match status" value="1"/>
</dbReference>
<gene>
    <name evidence="4" type="primary">smf</name>
    <name evidence="4" type="ORF">FUAX_10930</name>
</gene>
<dbReference type="EMBL" id="AP025314">
    <property type="protein sequence ID" value="BDD08661.1"/>
    <property type="molecule type" value="Genomic_DNA"/>
</dbReference>
<comment type="similarity">
    <text evidence="1">Belongs to the DprA/Smf family.</text>
</comment>
<dbReference type="InterPro" id="IPR057666">
    <property type="entry name" value="DrpA_SLOG"/>
</dbReference>
<dbReference type="InterPro" id="IPR036388">
    <property type="entry name" value="WH-like_DNA-bd_sf"/>
</dbReference>
<evidence type="ECO:0000259" key="3">
    <source>
        <dbReference type="Pfam" id="PF17782"/>
    </source>
</evidence>
<dbReference type="KEGG" id="fax:FUAX_10930"/>
<accession>A0AAU9C954</accession>
<dbReference type="PANTHER" id="PTHR43022:SF1">
    <property type="entry name" value="PROTEIN SMF"/>
    <property type="match status" value="1"/>
</dbReference>
<evidence type="ECO:0000313" key="4">
    <source>
        <dbReference type="EMBL" id="BDD08661.1"/>
    </source>
</evidence>
<proteinExistence type="inferred from homology"/>
<sequence>MLSKEFLVALNLVAGIGGATVRRLISYFGSLEHIKELPPEKLTQLSGIGPKIATLVKNALNCTDEARRELERCDKMGVQVITYSDPDFPTRISQIQDCPLVLYYKGTADLNAEKILGIVGTRKATSYGRNVAREFVEDLRGHSPLIVSGLAYGIDITAHQAALDSGLDTIGVMGNGINVMYPKNHLPVAKRMVEQGGILTENPLDTQPDPRRFPARNRLIAGLSDAVIVTEAGEKGGALITANLANDYDREVFAVPGKIDMPYSIGCHKLIRTQRAHLMTSVADLEYIMNWNAPDKQIKIKFEQRPDLSDTEKGLLQTLQRKGGQTHLDNLSWASGVPVHIVSSVLLQLELKGLVKMLPGHAVSLKSCF</sequence>
<evidence type="ECO:0000313" key="5">
    <source>
        <dbReference type="Proteomes" id="UP001348817"/>
    </source>
</evidence>
<dbReference type="NCBIfam" id="TIGR00732">
    <property type="entry name" value="dprA"/>
    <property type="match status" value="1"/>
</dbReference>
<dbReference type="GO" id="GO:0009294">
    <property type="term" value="P:DNA-mediated transformation"/>
    <property type="evidence" value="ECO:0007669"/>
    <property type="project" value="InterPro"/>
</dbReference>
<protein>
    <submittedName>
        <fullName evidence="4">DNA processing protein DprA</fullName>
    </submittedName>
</protein>
<feature type="domain" description="Smf/DprA SLOG" evidence="2">
    <location>
        <begin position="79"/>
        <end position="285"/>
    </location>
</feature>
<organism evidence="4 5">
    <name type="scientific">Fulvitalea axinellae</name>
    <dbReference type="NCBI Taxonomy" id="1182444"/>
    <lineage>
        <taxon>Bacteria</taxon>
        <taxon>Pseudomonadati</taxon>
        <taxon>Bacteroidota</taxon>
        <taxon>Cytophagia</taxon>
        <taxon>Cytophagales</taxon>
        <taxon>Persicobacteraceae</taxon>
        <taxon>Fulvitalea</taxon>
    </lineage>
</organism>
<dbReference type="AlphaFoldDB" id="A0AAU9C954"/>
<dbReference type="InterPro" id="IPR041614">
    <property type="entry name" value="DprA_WH"/>
</dbReference>
<dbReference type="Pfam" id="PF02481">
    <property type="entry name" value="DNA_processg_A"/>
    <property type="match status" value="1"/>
</dbReference>
<dbReference type="RefSeq" id="WP_338393906.1">
    <property type="nucleotide sequence ID" value="NZ_AP025314.1"/>
</dbReference>
<dbReference type="SUPFAM" id="SSF47781">
    <property type="entry name" value="RuvA domain 2-like"/>
    <property type="match status" value="1"/>
</dbReference>
<feature type="domain" description="DprA winged helix" evidence="3">
    <location>
        <begin position="305"/>
        <end position="360"/>
    </location>
</feature>
<dbReference type="InterPro" id="IPR003488">
    <property type="entry name" value="DprA"/>
</dbReference>
<dbReference type="Pfam" id="PF17782">
    <property type="entry name" value="WHD_DprA"/>
    <property type="match status" value="1"/>
</dbReference>
<dbReference type="Gene3D" id="1.10.10.10">
    <property type="entry name" value="Winged helix-like DNA-binding domain superfamily/Winged helix DNA-binding domain"/>
    <property type="match status" value="1"/>
</dbReference>
<keyword evidence="5" id="KW-1185">Reference proteome</keyword>
<dbReference type="SUPFAM" id="SSF102405">
    <property type="entry name" value="MCP/YpsA-like"/>
    <property type="match status" value="1"/>
</dbReference>
<name>A0AAU9C954_9BACT</name>
<evidence type="ECO:0000259" key="2">
    <source>
        <dbReference type="Pfam" id="PF02481"/>
    </source>
</evidence>
<dbReference type="InterPro" id="IPR010994">
    <property type="entry name" value="RuvA_2-like"/>
</dbReference>
<dbReference type="Proteomes" id="UP001348817">
    <property type="component" value="Chromosome"/>
</dbReference>